<dbReference type="InterPro" id="IPR036870">
    <property type="entry name" value="Ribosomal_bS18_sf"/>
</dbReference>
<dbReference type="PANTHER" id="PTHR13479">
    <property type="entry name" value="30S RIBOSOMAL PROTEIN S18"/>
    <property type="match status" value="1"/>
</dbReference>
<evidence type="ECO:0000256" key="5">
    <source>
        <dbReference type="RuleBase" id="RU003910"/>
    </source>
</evidence>
<keyword evidence="4" id="KW-0694">RNA-binding</keyword>
<dbReference type="SUPFAM" id="SSF46911">
    <property type="entry name" value="Ribosomal protein S18"/>
    <property type="match status" value="1"/>
</dbReference>
<dbReference type="GO" id="GO:0022627">
    <property type="term" value="C:cytosolic small ribosomal subunit"/>
    <property type="evidence" value="ECO:0007669"/>
    <property type="project" value="TreeGrafter"/>
</dbReference>
<dbReference type="EMBL" id="JAAZNL010000025">
    <property type="protein sequence ID" value="NMB70061.1"/>
    <property type="molecule type" value="Genomic_DNA"/>
</dbReference>
<dbReference type="Pfam" id="PF01084">
    <property type="entry name" value="Ribosomal_S18"/>
    <property type="match status" value="1"/>
</dbReference>
<evidence type="ECO:0000256" key="1">
    <source>
        <dbReference type="ARBA" id="ARBA00005589"/>
    </source>
</evidence>
<comment type="subunit">
    <text evidence="4">Part of the 30S ribosomal subunit. Forms a tight heterodimer with protein bS6.</text>
</comment>
<comment type="function">
    <text evidence="4">Binds as a heterodimer with protein bS6 to the central domain of the 16S rRNA, where it helps stabilize the platform of the 30S subunit.</text>
</comment>
<dbReference type="HAMAP" id="MF_00270">
    <property type="entry name" value="Ribosomal_bS18"/>
    <property type="match status" value="1"/>
</dbReference>
<keyword evidence="4" id="KW-0699">rRNA-binding</keyword>
<keyword evidence="3 4" id="KW-0687">Ribonucleoprotein</keyword>
<reference evidence="6 7" key="1">
    <citation type="journal article" date="2020" name="Biotechnol. Biofuels">
        <title>New insights from the biogas microbiome by comprehensive genome-resolved metagenomics of nearly 1600 species originating from multiple anaerobic digesters.</title>
        <authorList>
            <person name="Campanaro S."/>
            <person name="Treu L."/>
            <person name="Rodriguez-R L.M."/>
            <person name="Kovalovszki A."/>
            <person name="Ziels R.M."/>
            <person name="Maus I."/>
            <person name="Zhu X."/>
            <person name="Kougias P.G."/>
            <person name="Basile A."/>
            <person name="Luo G."/>
            <person name="Schluter A."/>
            <person name="Konstantinidis K.T."/>
            <person name="Angelidaki I."/>
        </authorList>
    </citation>
    <scope>NUCLEOTIDE SEQUENCE [LARGE SCALE GENOMIC DNA]</scope>
    <source>
        <strain evidence="6">AS27yjCOA_165</strain>
    </source>
</reference>
<evidence type="ECO:0000256" key="3">
    <source>
        <dbReference type="ARBA" id="ARBA00023274"/>
    </source>
</evidence>
<dbReference type="GO" id="GO:0003735">
    <property type="term" value="F:structural constituent of ribosome"/>
    <property type="evidence" value="ECO:0007669"/>
    <property type="project" value="InterPro"/>
</dbReference>
<dbReference type="PRINTS" id="PR00974">
    <property type="entry name" value="RIBOSOMALS18"/>
</dbReference>
<comment type="similarity">
    <text evidence="1 4 5">Belongs to the bacterial ribosomal protein bS18 family.</text>
</comment>
<name>A0A7X9DKB2_UNCKA</name>
<organism evidence="6 7">
    <name type="scientific">candidate division WWE3 bacterium</name>
    <dbReference type="NCBI Taxonomy" id="2053526"/>
    <lineage>
        <taxon>Bacteria</taxon>
        <taxon>Katanobacteria</taxon>
    </lineage>
</organism>
<proteinExistence type="inferred from homology"/>
<dbReference type="GO" id="GO:0006412">
    <property type="term" value="P:translation"/>
    <property type="evidence" value="ECO:0007669"/>
    <property type="project" value="UniProtKB-UniRule"/>
</dbReference>
<dbReference type="AlphaFoldDB" id="A0A7X9DKB2"/>
<evidence type="ECO:0000256" key="4">
    <source>
        <dbReference type="HAMAP-Rule" id="MF_00270"/>
    </source>
</evidence>
<comment type="caution">
    <text evidence="6">The sequence shown here is derived from an EMBL/GenBank/DDBJ whole genome shotgun (WGS) entry which is preliminary data.</text>
</comment>
<dbReference type="PANTHER" id="PTHR13479:SF40">
    <property type="entry name" value="SMALL RIBOSOMAL SUBUNIT PROTEIN BS18M"/>
    <property type="match status" value="1"/>
</dbReference>
<protein>
    <recommendedName>
        <fullName evidence="4">Small ribosomal subunit protein bS18</fullName>
    </recommendedName>
</protein>
<keyword evidence="2 4" id="KW-0689">Ribosomal protein</keyword>
<sequence>MKKEKKDTKPTRTARSVKRVNSCYFTQTGTEPDYKEVLTLKRFTSDRGKIVPNKYTGISSRYQRKLATEIKKARYMALLPFTDQHAL</sequence>
<dbReference type="Gene3D" id="4.10.640.10">
    <property type="entry name" value="Ribosomal protein S18"/>
    <property type="match status" value="1"/>
</dbReference>
<evidence type="ECO:0000313" key="6">
    <source>
        <dbReference type="EMBL" id="NMB70061.1"/>
    </source>
</evidence>
<evidence type="ECO:0000313" key="7">
    <source>
        <dbReference type="Proteomes" id="UP000526033"/>
    </source>
</evidence>
<dbReference type="Proteomes" id="UP000526033">
    <property type="component" value="Unassembled WGS sequence"/>
</dbReference>
<gene>
    <name evidence="4" type="primary">rpsR</name>
    <name evidence="6" type="ORF">GYA27_02565</name>
</gene>
<accession>A0A7X9DKB2</accession>
<dbReference type="NCBIfam" id="TIGR00165">
    <property type="entry name" value="S18"/>
    <property type="match status" value="1"/>
</dbReference>
<evidence type="ECO:0000256" key="2">
    <source>
        <dbReference type="ARBA" id="ARBA00022980"/>
    </source>
</evidence>
<dbReference type="InterPro" id="IPR001648">
    <property type="entry name" value="Ribosomal_bS18"/>
</dbReference>
<dbReference type="GO" id="GO:0070181">
    <property type="term" value="F:small ribosomal subunit rRNA binding"/>
    <property type="evidence" value="ECO:0007669"/>
    <property type="project" value="TreeGrafter"/>
</dbReference>